<name>A0A9N9P200_9GLOM</name>
<gene>
    <name evidence="1" type="ORF">CPELLU_LOCUS16371</name>
</gene>
<organism evidence="1 2">
    <name type="scientific">Cetraspora pellucida</name>
    <dbReference type="NCBI Taxonomy" id="1433469"/>
    <lineage>
        <taxon>Eukaryota</taxon>
        <taxon>Fungi</taxon>
        <taxon>Fungi incertae sedis</taxon>
        <taxon>Mucoromycota</taxon>
        <taxon>Glomeromycotina</taxon>
        <taxon>Glomeromycetes</taxon>
        <taxon>Diversisporales</taxon>
        <taxon>Gigasporaceae</taxon>
        <taxon>Cetraspora</taxon>
    </lineage>
</organism>
<dbReference type="Proteomes" id="UP000789759">
    <property type="component" value="Unassembled WGS sequence"/>
</dbReference>
<proteinExistence type="predicted"/>
<reference evidence="1" key="1">
    <citation type="submission" date="2021-06" db="EMBL/GenBank/DDBJ databases">
        <authorList>
            <person name="Kallberg Y."/>
            <person name="Tangrot J."/>
            <person name="Rosling A."/>
        </authorList>
    </citation>
    <scope>NUCLEOTIDE SEQUENCE</scope>
    <source>
        <strain evidence="1">FL966</strain>
    </source>
</reference>
<evidence type="ECO:0000313" key="2">
    <source>
        <dbReference type="Proteomes" id="UP000789759"/>
    </source>
</evidence>
<evidence type="ECO:0000313" key="1">
    <source>
        <dbReference type="EMBL" id="CAG8780678.1"/>
    </source>
</evidence>
<comment type="caution">
    <text evidence="1">The sequence shown here is derived from an EMBL/GenBank/DDBJ whole genome shotgun (WGS) entry which is preliminary data.</text>
</comment>
<dbReference type="AlphaFoldDB" id="A0A9N9P200"/>
<dbReference type="EMBL" id="CAJVQA010024004">
    <property type="protein sequence ID" value="CAG8780678.1"/>
    <property type="molecule type" value="Genomic_DNA"/>
</dbReference>
<dbReference type="OrthoDB" id="10044727at2759"/>
<protein>
    <submittedName>
        <fullName evidence="1">13592_t:CDS:1</fullName>
    </submittedName>
</protein>
<keyword evidence="2" id="KW-1185">Reference proteome</keyword>
<sequence>MWTGQRLDCQRKEDNEKVPNCCARHTFIMEPDFSEQKTLITETVEAARHIFELYSKFYCECNFIECFWDAAK</sequence>
<accession>A0A9N9P200</accession>